<dbReference type="InterPro" id="IPR010982">
    <property type="entry name" value="Lambda_DNA-bd_dom_sf"/>
</dbReference>
<dbReference type="CDD" id="cd00093">
    <property type="entry name" value="HTH_XRE"/>
    <property type="match status" value="1"/>
</dbReference>
<dbReference type="STRING" id="640635.SAMN04489806_2042"/>
<dbReference type="InterPro" id="IPR001387">
    <property type="entry name" value="Cro/C1-type_HTH"/>
</dbReference>
<dbReference type="PROSITE" id="PS50943">
    <property type="entry name" value="HTH_CROC1"/>
    <property type="match status" value="1"/>
</dbReference>
<dbReference type="Gene3D" id="3.30.450.180">
    <property type="match status" value="1"/>
</dbReference>
<keyword evidence="4" id="KW-1185">Reference proteome</keyword>
<dbReference type="AlphaFoldDB" id="A0A1H4N0K6"/>
<feature type="region of interest" description="Disordered" evidence="1">
    <location>
        <begin position="277"/>
        <end position="298"/>
    </location>
</feature>
<feature type="domain" description="HTH cro/C1-type" evidence="2">
    <location>
        <begin position="35"/>
        <end position="82"/>
    </location>
</feature>
<feature type="compositionally biased region" description="Basic and acidic residues" evidence="1">
    <location>
        <begin position="287"/>
        <end position="298"/>
    </location>
</feature>
<dbReference type="InterPro" id="IPR041413">
    <property type="entry name" value="MLTR_LBD"/>
</dbReference>
<dbReference type="Pfam" id="PF17765">
    <property type="entry name" value="MLTR_LBD"/>
    <property type="match status" value="1"/>
</dbReference>
<dbReference type="SUPFAM" id="SSF47413">
    <property type="entry name" value="lambda repressor-like DNA-binding domains"/>
    <property type="match status" value="1"/>
</dbReference>
<evidence type="ECO:0000313" key="3">
    <source>
        <dbReference type="EMBL" id="SEB88753.1"/>
    </source>
</evidence>
<organism evidence="3 4">
    <name type="scientific">Paramicrobacterium humi</name>
    <dbReference type="NCBI Taxonomy" id="640635"/>
    <lineage>
        <taxon>Bacteria</taxon>
        <taxon>Bacillati</taxon>
        <taxon>Actinomycetota</taxon>
        <taxon>Actinomycetes</taxon>
        <taxon>Micrococcales</taxon>
        <taxon>Microbacteriaceae</taxon>
        <taxon>Paramicrobacterium</taxon>
    </lineage>
</organism>
<evidence type="ECO:0000256" key="1">
    <source>
        <dbReference type="SAM" id="MobiDB-lite"/>
    </source>
</evidence>
<name>A0A1H4N0K6_9MICO</name>
<dbReference type="GO" id="GO:0003677">
    <property type="term" value="F:DNA binding"/>
    <property type="evidence" value="ECO:0007669"/>
    <property type="project" value="InterPro"/>
</dbReference>
<dbReference type="SMART" id="SM00530">
    <property type="entry name" value="HTH_XRE"/>
    <property type="match status" value="1"/>
</dbReference>
<dbReference type="OrthoDB" id="3518652at2"/>
<evidence type="ECO:0000259" key="2">
    <source>
        <dbReference type="PROSITE" id="PS50943"/>
    </source>
</evidence>
<accession>A0A1H4N0K6</accession>
<protein>
    <submittedName>
        <fullName evidence="3">Helix-turn-helix domain-containing protein</fullName>
    </submittedName>
</protein>
<dbReference type="Gene3D" id="1.10.260.40">
    <property type="entry name" value="lambda repressor-like DNA-binding domains"/>
    <property type="match status" value="1"/>
</dbReference>
<dbReference type="RefSeq" id="WP_091183491.1">
    <property type="nucleotide sequence ID" value="NZ_FNRY01000001.1"/>
</dbReference>
<proteinExistence type="predicted"/>
<reference evidence="3 4" key="1">
    <citation type="submission" date="2016-10" db="EMBL/GenBank/DDBJ databases">
        <authorList>
            <person name="de Groot N.N."/>
        </authorList>
    </citation>
    <scope>NUCLEOTIDE SEQUENCE [LARGE SCALE GENOMIC DNA]</scope>
    <source>
        <strain evidence="3 4">DSM 21799</strain>
    </source>
</reference>
<dbReference type="EMBL" id="FNRY01000001">
    <property type="protein sequence ID" value="SEB88753.1"/>
    <property type="molecule type" value="Genomic_DNA"/>
</dbReference>
<sequence>MFDRTGLADFLRRRRETLRPVDAGIPVGNRRRTPGLRREEVAALAGISTDYYSRLEQARGSTPSASVIASLARALQCDLDQRDHLFHLAGVAAPPRRAGGHVRPGLIALANRLVDIPVMITTDLGELVWRNALAQALMRDFPEGSEGPRNVIWRWFAEPMSRPMPEAEWARISASHVSDLRAAHARRSADAEVTRLVNDLVARSAEFRELWSRHDVGVRRSDIKTVVHPEVGLVQLRCEVLLTPAEDVELIAFFPLEGTDADEKLQLLRVIGSQQFSSAGGALPAPAREEGSDHDPGR</sequence>
<evidence type="ECO:0000313" key="4">
    <source>
        <dbReference type="Proteomes" id="UP000199183"/>
    </source>
</evidence>
<dbReference type="PANTHER" id="PTHR35010:SF2">
    <property type="entry name" value="BLL4672 PROTEIN"/>
    <property type="match status" value="1"/>
</dbReference>
<gene>
    <name evidence="3" type="ORF">SAMN04489806_2042</name>
</gene>
<dbReference type="Proteomes" id="UP000199183">
    <property type="component" value="Unassembled WGS sequence"/>
</dbReference>
<dbReference type="Pfam" id="PF13560">
    <property type="entry name" value="HTH_31"/>
    <property type="match status" value="1"/>
</dbReference>
<dbReference type="PANTHER" id="PTHR35010">
    <property type="entry name" value="BLL4672 PROTEIN-RELATED"/>
    <property type="match status" value="1"/>
</dbReference>